<dbReference type="Gene3D" id="3.30.499.10">
    <property type="entry name" value="Aconitase, domain 3"/>
    <property type="match status" value="2"/>
</dbReference>
<evidence type="ECO:0000256" key="5">
    <source>
        <dbReference type="ARBA" id="ARBA00023239"/>
    </source>
</evidence>
<dbReference type="GO" id="GO:0043436">
    <property type="term" value="P:oxoacid metabolic process"/>
    <property type="evidence" value="ECO:0007669"/>
    <property type="project" value="UniProtKB-ARBA"/>
</dbReference>
<dbReference type="InterPro" id="IPR050067">
    <property type="entry name" value="IPM_dehydratase_rel_enz"/>
</dbReference>
<keyword evidence="3" id="KW-0408">Iron</keyword>
<evidence type="ECO:0000259" key="6">
    <source>
        <dbReference type="Pfam" id="PF00330"/>
    </source>
</evidence>
<dbReference type="GO" id="GO:0016829">
    <property type="term" value="F:lyase activity"/>
    <property type="evidence" value="ECO:0007669"/>
    <property type="project" value="UniProtKB-KW"/>
</dbReference>
<evidence type="ECO:0000256" key="1">
    <source>
        <dbReference type="ARBA" id="ARBA00011271"/>
    </source>
</evidence>
<dbReference type="GO" id="GO:0051536">
    <property type="term" value="F:iron-sulfur cluster binding"/>
    <property type="evidence" value="ECO:0007669"/>
    <property type="project" value="UniProtKB-KW"/>
</dbReference>
<dbReference type="STRING" id="464029.SAMN02982989_5925"/>
<keyword evidence="8" id="KW-1185">Reference proteome</keyword>
<dbReference type="PANTHER" id="PTHR43822:SF2">
    <property type="entry name" value="HOMOACONITASE, MITOCHONDRIAL"/>
    <property type="match status" value="1"/>
</dbReference>
<gene>
    <name evidence="7" type="ORF">SAMN02982989_5925</name>
</gene>
<dbReference type="EMBL" id="FXAF01000003">
    <property type="protein sequence ID" value="SMF22203.1"/>
    <property type="molecule type" value="Genomic_DNA"/>
</dbReference>
<sequence>MNLIEKILAKGSGRKSVAPGDIVVAEVDCALLHDLSARSCREVFEKKVGGKIAHPERIVTVFDHQFSPPSEEKAAVLLANRRFCYEHGMPLYDCGSGNIHNVAMQNGHIKPGALVVGSDSHSPVQGVMGCFCAALGNDSYAATVMPFSKAWFRVPETIRIELTGQTMPGTTARDVALWLCAEIGEGKINYQAIKFCGEYIQSLSFWDRWLFTLMAVDVGAKAAYIEPDRTTIDFANGLGLEDYEIVTDDPGTTYAAEWRWDVGKLEPQICFPPTVGNVAPIREYAGTPVQWAELGGHGGGRLVDFEMAAQVLRQRRKNDHVNFNLVPGNRHIFREAMKSGQAALLHEQGATWFPASTGSNQAVNMGAMAEGESMISTHVRNFPGRNGSPKAQMFLASALSVAAAAAAGKIVDPREFI</sequence>
<keyword evidence="5" id="KW-0456">Lyase</keyword>
<dbReference type="AlphaFoldDB" id="A0A1X7DW72"/>
<dbReference type="GO" id="GO:0046872">
    <property type="term" value="F:metal ion binding"/>
    <property type="evidence" value="ECO:0007669"/>
    <property type="project" value="UniProtKB-KW"/>
</dbReference>
<protein>
    <submittedName>
        <fullName evidence="7">3-isopropylmalate/(R)-2-methylmalate dehydratase large subunit</fullName>
    </submittedName>
</protein>
<keyword evidence="2" id="KW-0479">Metal-binding</keyword>
<evidence type="ECO:0000256" key="4">
    <source>
        <dbReference type="ARBA" id="ARBA00023014"/>
    </source>
</evidence>
<dbReference type="Pfam" id="PF00330">
    <property type="entry name" value="Aconitase"/>
    <property type="match status" value="1"/>
</dbReference>
<dbReference type="RefSeq" id="WP_085421278.1">
    <property type="nucleotide sequence ID" value="NZ_FXAF01000003.1"/>
</dbReference>
<evidence type="ECO:0000313" key="8">
    <source>
        <dbReference type="Proteomes" id="UP000192903"/>
    </source>
</evidence>
<reference evidence="8" key="1">
    <citation type="submission" date="2017-04" db="EMBL/GenBank/DDBJ databases">
        <authorList>
            <person name="Varghese N."/>
            <person name="Submissions S."/>
        </authorList>
    </citation>
    <scope>NUCLEOTIDE SEQUENCE [LARGE SCALE GENOMIC DNA]</scope>
    <source>
        <strain evidence="8">B4P</strain>
    </source>
</reference>
<feature type="domain" description="Aconitase/3-isopropylmalate dehydratase large subunit alpha/beta/alpha" evidence="6">
    <location>
        <begin position="51"/>
        <end position="408"/>
    </location>
</feature>
<dbReference type="PANTHER" id="PTHR43822">
    <property type="entry name" value="HOMOACONITASE, MITOCHONDRIAL-RELATED"/>
    <property type="match status" value="1"/>
</dbReference>
<dbReference type="InterPro" id="IPR015931">
    <property type="entry name" value="Acnase/IPM_dHydase_lsu_aba_1/3"/>
</dbReference>
<evidence type="ECO:0000256" key="3">
    <source>
        <dbReference type="ARBA" id="ARBA00023004"/>
    </source>
</evidence>
<dbReference type="InterPro" id="IPR001030">
    <property type="entry name" value="Acoase/IPM_deHydtase_lsu_aba"/>
</dbReference>
<dbReference type="OrthoDB" id="9802769at2"/>
<evidence type="ECO:0000313" key="7">
    <source>
        <dbReference type="EMBL" id="SMF22203.1"/>
    </source>
</evidence>
<accession>A0A1X7DW72</accession>
<keyword evidence="4" id="KW-0411">Iron-sulfur</keyword>
<comment type="subunit">
    <text evidence="1">Heterodimer of LeuC and LeuD.</text>
</comment>
<proteinExistence type="predicted"/>
<dbReference type="InterPro" id="IPR036008">
    <property type="entry name" value="Aconitase_4Fe-4S_dom"/>
</dbReference>
<name>A0A1X7DW72_9HYPH</name>
<dbReference type="SUPFAM" id="SSF53732">
    <property type="entry name" value="Aconitase iron-sulfur domain"/>
    <property type="match status" value="1"/>
</dbReference>
<organism evidence="7 8">
    <name type="scientific">Xaviernesmea oryzae</name>
    <dbReference type="NCBI Taxonomy" id="464029"/>
    <lineage>
        <taxon>Bacteria</taxon>
        <taxon>Pseudomonadati</taxon>
        <taxon>Pseudomonadota</taxon>
        <taxon>Alphaproteobacteria</taxon>
        <taxon>Hyphomicrobiales</taxon>
        <taxon>Rhizobiaceae</taxon>
        <taxon>Rhizobium/Agrobacterium group</taxon>
        <taxon>Xaviernesmea</taxon>
    </lineage>
</organism>
<dbReference type="Proteomes" id="UP000192903">
    <property type="component" value="Unassembled WGS sequence"/>
</dbReference>
<evidence type="ECO:0000256" key="2">
    <source>
        <dbReference type="ARBA" id="ARBA00022723"/>
    </source>
</evidence>